<keyword evidence="1" id="KW-0805">Transcription regulation</keyword>
<proteinExistence type="predicted"/>
<dbReference type="EMBL" id="JBHTCJ010000001">
    <property type="protein sequence ID" value="MFC7340591.1"/>
    <property type="molecule type" value="Genomic_DNA"/>
</dbReference>
<comment type="caution">
    <text evidence="5">The sequence shown here is derived from an EMBL/GenBank/DDBJ whole genome shotgun (WGS) entry which is preliminary data.</text>
</comment>
<dbReference type="InterPro" id="IPR050204">
    <property type="entry name" value="AraC_XylS_family_regulators"/>
</dbReference>
<evidence type="ECO:0000313" key="6">
    <source>
        <dbReference type="Proteomes" id="UP001596504"/>
    </source>
</evidence>
<dbReference type="PROSITE" id="PS01124">
    <property type="entry name" value="HTH_ARAC_FAMILY_2"/>
    <property type="match status" value="1"/>
</dbReference>
<dbReference type="Gene3D" id="1.10.10.60">
    <property type="entry name" value="Homeodomain-like"/>
    <property type="match status" value="1"/>
</dbReference>
<keyword evidence="2" id="KW-0238">DNA-binding</keyword>
<keyword evidence="6" id="KW-1185">Reference proteome</keyword>
<organism evidence="5 6">
    <name type="scientific">Saccharopolyspora griseoalba</name>
    <dbReference type="NCBI Taxonomy" id="1431848"/>
    <lineage>
        <taxon>Bacteria</taxon>
        <taxon>Bacillati</taxon>
        <taxon>Actinomycetota</taxon>
        <taxon>Actinomycetes</taxon>
        <taxon>Pseudonocardiales</taxon>
        <taxon>Pseudonocardiaceae</taxon>
        <taxon>Saccharopolyspora</taxon>
    </lineage>
</organism>
<dbReference type="Pfam" id="PF12833">
    <property type="entry name" value="HTH_18"/>
    <property type="match status" value="1"/>
</dbReference>
<gene>
    <name evidence="5" type="ORF">ACFQRI_04140</name>
</gene>
<sequence>MAEQWRFVEPRNLVPEAVVSAVGYRSELPEPVAHLGLPSPAVTFVLTFDEPVVSGFCERGTDARSASIVLGGLHTRPAHLLQPRVQTGIQLAVRPLAVRALLGAPAAELREQAFDAREVLGPRIELLRERLAELPTWSQRFTALAEHLRSRTAEQPASPRPEVAEAWRWIAWHRGNGSMSELARHVHLGERQLNALFKAEVGLAPKALSRLMRFEHARRRIALAVRGGARPDLSSVAHACGYFDHSHLVRDFRQYAGTTPTTWIERELRNVQAAGAWANADLAV</sequence>
<evidence type="ECO:0000256" key="1">
    <source>
        <dbReference type="ARBA" id="ARBA00023015"/>
    </source>
</evidence>
<name>A0ABW2LDJ9_9PSEU</name>
<dbReference type="Proteomes" id="UP001596504">
    <property type="component" value="Unassembled WGS sequence"/>
</dbReference>
<keyword evidence="3" id="KW-0804">Transcription</keyword>
<feature type="domain" description="HTH araC/xylS-type" evidence="4">
    <location>
        <begin position="178"/>
        <end position="266"/>
    </location>
</feature>
<accession>A0ABW2LDJ9</accession>
<evidence type="ECO:0000256" key="3">
    <source>
        <dbReference type="ARBA" id="ARBA00023163"/>
    </source>
</evidence>
<dbReference type="RefSeq" id="WP_380664539.1">
    <property type="nucleotide sequence ID" value="NZ_JBHTCJ010000001.1"/>
</dbReference>
<dbReference type="SMART" id="SM00342">
    <property type="entry name" value="HTH_ARAC"/>
    <property type="match status" value="1"/>
</dbReference>
<evidence type="ECO:0000259" key="4">
    <source>
        <dbReference type="PROSITE" id="PS01124"/>
    </source>
</evidence>
<dbReference type="InterPro" id="IPR018060">
    <property type="entry name" value="HTH_AraC"/>
</dbReference>
<dbReference type="PANTHER" id="PTHR46796:SF15">
    <property type="entry name" value="BLL1074 PROTEIN"/>
    <property type="match status" value="1"/>
</dbReference>
<dbReference type="SUPFAM" id="SSF46689">
    <property type="entry name" value="Homeodomain-like"/>
    <property type="match status" value="1"/>
</dbReference>
<evidence type="ECO:0000256" key="2">
    <source>
        <dbReference type="ARBA" id="ARBA00023125"/>
    </source>
</evidence>
<dbReference type="InterPro" id="IPR009057">
    <property type="entry name" value="Homeodomain-like_sf"/>
</dbReference>
<evidence type="ECO:0000313" key="5">
    <source>
        <dbReference type="EMBL" id="MFC7340591.1"/>
    </source>
</evidence>
<reference evidence="6" key="1">
    <citation type="journal article" date="2019" name="Int. J. Syst. Evol. Microbiol.">
        <title>The Global Catalogue of Microorganisms (GCM) 10K type strain sequencing project: providing services to taxonomists for standard genome sequencing and annotation.</title>
        <authorList>
            <consortium name="The Broad Institute Genomics Platform"/>
            <consortium name="The Broad Institute Genome Sequencing Center for Infectious Disease"/>
            <person name="Wu L."/>
            <person name="Ma J."/>
        </authorList>
    </citation>
    <scope>NUCLEOTIDE SEQUENCE [LARGE SCALE GENOMIC DNA]</scope>
    <source>
        <strain evidence="6">WLHS5</strain>
    </source>
</reference>
<dbReference type="PANTHER" id="PTHR46796">
    <property type="entry name" value="HTH-TYPE TRANSCRIPTIONAL ACTIVATOR RHAS-RELATED"/>
    <property type="match status" value="1"/>
</dbReference>
<protein>
    <submittedName>
        <fullName evidence="5">Helix-turn-helix domain-containing protein</fullName>
    </submittedName>
</protein>